<proteinExistence type="predicted"/>
<dbReference type="PANTHER" id="PTHR43737:SF1">
    <property type="entry name" value="DUF1501 DOMAIN-CONTAINING PROTEIN"/>
    <property type="match status" value="1"/>
</dbReference>
<organism evidence="2 3">
    <name type="scientific">Derxia gummosa DSM 723</name>
    <dbReference type="NCBI Taxonomy" id="1121388"/>
    <lineage>
        <taxon>Bacteria</taxon>
        <taxon>Pseudomonadati</taxon>
        <taxon>Pseudomonadota</taxon>
        <taxon>Betaproteobacteria</taxon>
        <taxon>Burkholderiales</taxon>
        <taxon>Alcaligenaceae</taxon>
        <taxon>Derxia</taxon>
    </lineage>
</organism>
<dbReference type="InterPro" id="IPR014917">
    <property type="entry name" value="DUF1800"/>
</dbReference>
<sequence length="627" mass="67657">MTERQTAGRIAQGARLAIAALVSLALAACGGGGLPTDSASTASTASIASASDTSLLTTGSSTYDIRTVKAPAVVTPQAASARASTQAATLLSASDAARLAQQASFGPTEALISDISTQGATAWIAAQMNADETVYPYLGASSVDTYDSSTAWCNAKLTGTALTNCFRDYFSVVPLGWQFYRHAITGTDQLRQRVAWALSQILVVNENEVHGLYGHRDYQQLFRDYAFGNYRDLLREVILSPVMGEFLNSVNNDKSDPNENFAREFLQLFTIGTCKLDNNGAISGGSCQPNYNNATVRNYAYALTGYTYPPGGKRSWCNPTCSGWQNPRFLRGQMVNVAAHHDQNSRALVNGVTVPAGASAAQALELVLDSVMNHQNIGPFVARRLIQALVTSNPSPAYVYVVGKAFTDGSYAGFGSGKRGDLAATVAAVLLNGEARKTDYLWNGGYGRLREPVQLYTAVMRATEANTDAVWFDWVYGDAMSQEPFNAPSVFNYYPPDYALAGTSYVSPAFGIENESSTLQRILFLWMVNNPWVTTSLRFDPSTTVSGAWGTYVSMSKWMSLTSDPASLVDRFALLATSSQLTSAQRSAMIDSVSAWNSTNDPTAWQLHRVRTAAYLAFLAPQFSVIR</sequence>
<evidence type="ECO:0000313" key="2">
    <source>
        <dbReference type="Proteomes" id="UP000675920"/>
    </source>
</evidence>
<name>A0A8B6X3Z8_9BURK</name>
<keyword evidence="1" id="KW-0732">Signal</keyword>
<dbReference type="PANTHER" id="PTHR43737">
    <property type="entry name" value="BLL7424 PROTEIN"/>
    <property type="match status" value="1"/>
</dbReference>
<evidence type="ECO:0000313" key="3">
    <source>
        <dbReference type="RefSeq" id="WP_028311138.1"/>
    </source>
</evidence>
<reference evidence="3" key="1">
    <citation type="submission" date="2025-08" db="UniProtKB">
        <authorList>
            <consortium name="RefSeq"/>
        </authorList>
    </citation>
    <scope>IDENTIFICATION</scope>
</reference>
<dbReference type="Pfam" id="PF08811">
    <property type="entry name" value="DUF1800"/>
    <property type="match status" value="1"/>
</dbReference>
<feature type="signal peptide" evidence="1">
    <location>
        <begin position="1"/>
        <end position="27"/>
    </location>
</feature>
<evidence type="ECO:0000256" key="1">
    <source>
        <dbReference type="SAM" id="SignalP"/>
    </source>
</evidence>
<protein>
    <submittedName>
        <fullName evidence="3">DUF1800 domain-containing protein</fullName>
    </submittedName>
</protein>
<accession>A0A8B6X3Z8</accession>
<dbReference type="OrthoDB" id="9772295at2"/>
<feature type="chain" id="PRO_5034917508" evidence="1">
    <location>
        <begin position="28"/>
        <end position="627"/>
    </location>
</feature>
<dbReference type="Proteomes" id="UP000675920">
    <property type="component" value="Unplaced"/>
</dbReference>
<dbReference type="RefSeq" id="WP_028311138.1">
    <property type="nucleotide sequence ID" value="NZ_AXWS01000008.1"/>
</dbReference>
<keyword evidence="2" id="KW-1185">Reference proteome</keyword>
<dbReference type="AlphaFoldDB" id="A0A8B6X3Z8"/>
<dbReference type="PROSITE" id="PS51257">
    <property type="entry name" value="PROKAR_LIPOPROTEIN"/>
    <property type="match status" value="1"/>
</dbReference>